<dbReference type="GO" id="GO:0005737">
    <property type="term" value="C:cytoplasm"/>
    <property type="evidence" value="ECO:0007669"/>
    <property type="project" value="UniProtKB-SubCell"/>
</dbReference>
<dbReference type="AlphaFoldDB" id="A0A8C5AGH7"/>
<dbReference type="PRINTS" id="PR02086">
    <property type="entry name" value="PUTNUCHARBI1"/>
</dbReference>
<dbReference type="InterPro" id="IPR045249">
    <property type="entry name" value="HARBI1-like"/>
</dbReference>
<organism evidence="14 15">
    <name type="scientific">Gadus morhua</name>
    <name type="common">Atlantic cod</name>
    <dbReference type="NCBI Taxonomy" id="8049"/>
    <lineage>
        <taxon>Eukaryota</taxon>
        <taxon>Metazoa</taxon>
        <taxon>Chordata</taxon>
        <taxon>Craniata</taxon>
        <taxon>Vertebrata</taxon>
        <taxon>Euteleostomi</taxon>
        <taxon>Actinopterygii</taxon>
        <taxon>Neopterygii</taxon>
        <taxon>Teleostei</taxon>
        <taxon>Neoteleostei</taxon>
        <taxon>Acanthomorphata</taxon>
        <taxon>Zeiogadaria</taxon>
        <taxon>Gadariae</taxon>
        <taxon>Gadiformes</taxon>
        <taxon>Gadoidei</taxon>
        <taxon>Gadidae</taxon>
        <taxon>Gadus</taxon>
    </lineage>
</organism>
<name>A0A8C5AGH7_GADMO</name>
<protein>
    <recommendedName>
        <fullName evidence="5">Putative nuclease HARBI1</fullName>
    </recommendedName>
    <alternativeName>
        <fullName evidence="11">Harbinger transposase-derived nuclease</fullName>
    </alternativeName>
</protein>
<proteinExistence type="inferred from homology"/>
<dbReference type="GO" id="GO:0004518">
    <property type="term" value="F:nuclease activity"/>
    <property type="evidence" value="ECO:0007669"/>
    <property type="project" value="UniProtKB-KW"/>
</dbReference>
<reference evidence="14" key="2">
    <citation type="submission" date="2025-09" db="UniProtKB">
        <authorList>
            <consortium name="Ensembl"/>
        </authorList>
    </citation>
    <scope>IDENTIFICATION</scope>
</reference>
<evidence type="ECO:0000256" key="10">
    <source>
        <dbReference type="ARBA" id="ARBA00023242"/>
    </source>
</evidence>
<evidence type="ECO:0000313" key="14">
    <source>
        <dbReference type="Ensembl" id="ENSGMOP00000029459.1"/>
    </source>
</evidence>
<dbReference type="OMA" id="NGQISGH"/>
<comment type="subcellular location">
    <subcellularLocation>
        <location evidence="3">Cytoplasm</location>
    </subcellularLocation>
    <subcellularLocation>
        <location evidence="2">Nucleus</location>
    </subcellularLocation>
</comment>
<dbReference type="GO" id="GO:0016787">
    <property type="term" value="F:hydrolase activity"/>
    <property type="evidence" value="ECO:0007669"/>
    <property type="project" value="UniProtKB-KW"/>
</dbReference>
<comment type="function">
    <text evidence="12">Transposase-derived protein that may have nuclease activity. Does not have transposase activity.</text>
</comment>
<evidence type="ECO:0000256" key="3">
    <source>
        <dbReference type="ARBA" id="ARBA00004496"/>
    </source>
</evidence>
<evidence type="ECO:0000256" key="11">
    <source>
        <dbReference type="ARBA" id="ARBA00030126"/>
    </source>
</evidence>
<keyword evidence="6" id="KW-0963">Cytoplasm</keyword>
<evidence type="ECO:0000256" key="4">
    <source>
        <dbReference type="ARBA" id="ARBA00006958"/>
    </source>
</evidence>
<dbReference type="PANTHER" id="PTHR22930">
    <property type="match status" value="1"/>
</dbReference>
<evidence type="ECO:0000256" key="5">
    <source>
        <dbReference type="ARBA" id="ARBA00015519"/>
    </source>
</evidence>
<keyword evidence="8" id="KW-0479">Metal-binding</keyword>
<keyword evidence="9" id="KW-0378">Hydrolase</keyword>
<evidence type="ECO:0000256" key="2">
    <source>
        <dbReference type="ARBA" id="ARBA00004123"/>
    </source>
</evidence>
<evidence type="ECO:0000256" key="6">
    <source>
        <dbReference type="ARBA" id="ARBA00022490"/>
    </source>
</evidence>
<dbReference type="InterPro" id="IPR027806">
    <property type="entry name" value="HARBI1_dom"/>
</dbReference>
<dbReference type="GO" id="GO:0005634">
    <property type="term" value="C:nucleus"/>
    <property type="evidence" value="ECO:0007669"/>
    <property type="project" value="UniProtKB-SubCell"/>
</dbReference>
<dbReference type="InterPro" id="IPR026103">
    <property type="entry name" value="HARBI1_animal"/>
</dbReference>
<evidence type="ECO:0000256" key="12">
    <source>
        <dbReference type="ARBA" id="ARBA00045850"/>
    </source>
</evidence>
<evidence type="ECO:0000256" key="7">
    <source>
        <dbReference type="ARBA" id="ARBA00022722"/>
    </source>
</evidence>
<accession>A0A8C5AGH7</accession>
<comment type="cofactor">
    <cofactor evidence="1">
        <name>a divalent metal cation</name>
        <dbReference type="ChEBI" id="CHEBI:60240"/>
    </cofactor>
</comment>
<evidence type="ECO:0000256" key="9">
    <source>
        <dbReference type="ARBA" id="ARBA00022801"/>
    </source>
</evidence>
<dbReference type="PANTHER" id="PTHR22930:SF289">
    <property type="entry name" value="DDE TNP4 DOMAIN-CONTAINING PROTEIN-RELATED"/>
    <property type="match status" value="1"/>
</dbReference>
<keyword evidence="7" id="KW-0540">Nuclease</keyword>
<sequence>SLPRQPACEYDVYLYVKGRLLLIDPNDVLRFGDTTLISRYRLPRAMILGLAEELRPFLERPTRRHGALPVVVQLTNALRLFAKGDFQSEVADIGKLSQPAVSRYLTEVAKAIGGLARRYIKFPTGDELNIIKEAFYEHARMPGVIGLVDGSLFPIKAPKEDEATYVCRKGYHAINIQAIGDHNMLIRHLVAKWPGSSHDAFVFNTSNINTYLGESGLSGWLLGDSGYLLKPFLLTPVANERTPQDMRYNQAHKKCRARVERLFGVLKSRWRCHDMSGGYLQYTPEKVVLFIKATAVLHNICRLANLPDPDIPDQDMEHPEEAQDVHYNGINTRIRLILDFF</sequence>
<dbReference type="GO" id="GO:0046872">
    <property type="term" value="F:metal ion binding"/>
    <property type="evidence" value="ECO:0007669"/>
    <property type="project" value="UniProtKB-KW"/>
</dbReference>
<dbReference type="Proteomes" id="UP000694546">
    <property type="component" value="Chromosome 15"/>
</dbReference>
<dbReference type="GeneTree" id="ENSGT00940000154348"/>
<evidence type="ECO:0000259" key="13">
    <source>
        <dbReference type="Pfam" id="PF13359"/>
    </source>
</evidence>
<reference evidence="14" key="1">
    <citation type="submission" date="2025-08" db="UniProtKB">
        <authorList>
            <consortium name="Ensembl"/>
        </authorList>
    </citation>
    <scope>IDENTIFICATION</scope>
</reference>
<evidence type="ECO:0000256" key="1">
    <source>
        <dbReference type="ARBA" id="ARBA00001968"/>
    </source>
</evidence>
<comment type="similarity">
    <text evidence="4">Belongs to the HARBI1 family.</text>
</comment>
<keyword evidence="15" id="KW-1185">Reference proteome</keyword>
<keyword evidence="10" id="KW-0539">Nucleus</keyword>
<dbReference type="Pfam" id="PF13359">
    <property type="entry name" value="DDE_Tnp_4"/>
    <property type="match status" value="1"/>
</dbReference>
<evidence type="ECO:0000313" key="15">
    <source>
        <dbReference type="Proteomes" id="UP000694546"/>
    </source>
</evidence>
<evidence type="ECO:0000256" key="8">
    <source>
        <dbReference type="ARBA" id="ARBA00022723"/>
    </source>
</evidence>
<feature type="domain" description="DDE Tnp4" evidence="13">
    <location>
        <begin position="148"/>
        <end position="299"/>
    </location>
</feature>
<dbReference type="Ensembl" id="ENSGMOT00000031511.1">
    <property type="protein sequence ID" value="ENSGMOP00000029459.1"/>
    <property type="gene ID" value="ENSGMOG00000024266.1"/>
</dbReference>